<organism evidence="1 2">
    <name type="scientific">Caenorhabditis japonica</name>
    <dbReference type="NCBI Taxonomy" id="281687"/>
    <lineage>
        <taxon>Eukaryota</taxon>
        <taxon>Metazoa</taxon>
        <taxon>Ecdysozoa</taxon>
        <taxon>Nematoda</taxon>
        <taxon>Chromadorea</taxon>
        <taxon>Rhabditida</taxon>
        <taxon>Rhabditina</taxon>
        <taxon>Rhabditomorpha</taxon>
        <taxon>Rhabditoidea</taxon>
        <taxon>Rhabditidae</taxon>
        <taxon>Peloderinae</taxon>
        <taxon>Caenorhabditis</taxon>
    </lineage>
</organism>
<dbReference type="EnsemblMetazoa" id="CJA38618.1">
    <property type="protein sequence ID" value="CJA38618.1"/>
    <property type="gene ID" value="WBGene00214465"/>
</dbReference>
<protein>
    <submittedName>
        <fullName evidence="1">Uncharacterized protein</fullName>
    </submittedName>
</protein>
<sequence length="121" mass="13202">MILKQVSIVSVEPFSGPSLVPGTLIRPSLCVSLRSTPHPRTFVCLSPPVSTRSPPTSTHTRTACRLAPPRRPCTLARRTVGPFRSAQLPLIHQSLILLTPPLFHSIKGEKPFISTGLFPFV</sequence>
<dbReference type="AlphaFoldDB" id="A0A8R1ILB9"/>
<keyword evidence="2" id="KW-1185">Reference proteome</keyword>
<reference evidence="1" key="2">
    <citation type="submission" date="2022-06" db="UniProtKB">
        <authorList>
            <consortium name="EnsemblMetazoa"/>
        </authorList>
    </citation>
    <scope>IDENTIFICATION</scope>
    <source>
        <strain evidence="1">DF5081</strain>
    </source>
</reference>
<name>A0A8R1ILB9_CAEJA</name>
<reference evidence="2" key="1">
    <citation type="submission" date="2010-08" db="EMBL/GenBank/DDBJ databases">
        <authorList>
            <consortium name="Caenorhabditis japonica Sequencing Consortium"/>
            <person name="Wilson R.K."/>
        </authorList>
    </citation>
    <scope>NUCLEOTIDE SEQUENCE [LARGE SCALE GENOMIC DNA]</scope>
    <source>
        <strain evidence="2">DF5081</strain>
    </source>
</reference>
<accession>A0A8R1ILB9</accession>
<evidence type="ECO:0000313" key="2">
    <source>
        <dbReference type="Proteomes" id="UP000005237"/>
    </source>
</evidence>
<proteinExistence type="predicted"/>
<dbReference type="Proteomes" id="UP000005237">
    <property type="component" value="Unassembled WGS sequence"/>
</dbReference>
<evidence type="ECO:0000313" key="1">
    <source>
        <dbReference type="EnsemblMetazoa" id="CJA38618.1"/>
    </source>
</evidence>